<gene>
    <name evidence="2" type="ORF">FG382_01170</name>
</gene>
<keyword evidence="3" id="KW-1185">Reference proteome</keyword>
<dbReference type="RefSeq" id="WP_142537043.1">
    <property type="nucleotide sequence ID" value="NZ_BMIE01000002.1"/>
</dbReference>
<dbReference type="AlphaFoldDB" id="A0A544THC7"/>
<feature type="compositionally biased region" description="Basic and acidic residues" evidence="1">
    <location>
        <begin position="1"/>
        <end position="11"/>
    </location>
</feature>
<evidence type="ECO:0000256" key="1">
    <source>
        <dbReference type="SAM" id="MobiDB-lite"/>
    </source>
</evidence>
<dbReference type="Proteomes" id="UP000317316">
    <property type="component" value="Unassembled WGS sequence"/>
</dbReference>
<dbReference type="OrthoDB" id="2439672at2"/>
<dbReference type="Pfam" id="PF14152">
    <property type="entry name" value="YfhE"/>
    <property type="match status" value="1"/>
</dbReference>
<organism evidence="2 3">
    <name type="scientific">Psychrobacillus lasiicapitis</name>
    <dbReference type="NCBI Taxonomy" id="1636719"/>
    <lineage>
        <taxon>Bacteria</taxon>
        <taxon>Bacillati</taxon>
        <taxon>Bacillota</taxon>
        <taxon>Bacilli</taxon>
        <taxon>Bacillales</taxon>
        <taxon>Bacillaceae</taxon>
        <taxon>Psychrobacillus</taxon>
    </lineage>
</organism>
<feature type="region of interest" description="Disordered" evidence="1">
    <location>
        <begin position="1"/>
        <end position="20"/>
    </location>
</feature>
<sequence>MKNRKEPHEQFTMKNNGLSSMQEVIYQKEFNRADKATTKKNQSHHKK</sequence>
<comment type="caution">
    <text evidence="2">The sequence shown here is derived from an EMBL/GenBank/DDBJ whole genome shotgun (WGS) entry which is preliminary data.</text>
</comment>
<evidence type="ECO:0000313" key="2">
    <source>
        <dbReference type="EMBL" id="TQR16800.1"/>
    </source>
</evidence>
<name>A0A544THC7_9BACI</name>
<proteinExistence type="predicted"/>
<dbReference type="InterPro" id="IPR025437">
    <property type="entry name" value="YfhE-like"/>
</dbReference>
<dbReference type="EMBL" id="VDGH01000001">
    <property type="protein sequence ID" value="TQR16800.1"/>
    <property type="molecule type" value="Genomic_DNA"/>
</dbReference>
<accession>A0A544THC7</accession>
<reference evidence="2 3" key="1">
    <citation type="submission" date="2019-05" db="EMBL/GenBank/DDBJ databases">
        <title>Psychrobacillus vulpis sp. nov., a new species isolated from feces of a red fox that inhabits in The Tablas de Daimiel Natural Park, Albacete, Spain.</title>
        <authorList>
            <person name="Rodriguez M."/>
            <person name="Reina J.C."/>
            <person name="Bejar V."/>
            <person name="Llamas I."/>
        </authorList>
    </citation>
    <scope>NUCLEOTIDE SEQUENCE [LARGE SCALE GENOMIC DNA]</scope>
    <source>
        <strain evidence="2 3">NEAU-3TGS17</strain>
    </source>
</reference>
<protein>
    <submittedName>
        <fullName evidence="2">YfhE family protein</fullName>
    </submittedName>
</protein>
<evidence type="ECO:0000313" key="3">
    <source>
        <dbReference type="Proteomes" id="UP000317316"/>
    </source>
</evidence>